<comment type="caution">
    <text evidence="1">The sequence shown here is derived from an EMBL/GenBank/DDBJ whole genome shotgun (WGS) entry which is preliminary data.</text>
</comment>
<reference evidence="1" key="1">
    <citation type="submission" date="2023-10" db="EMBL/GenBank/DDBJ databases">
        <title>Genome assemblies of two species of porcelain crab, Petrolisthes cinctipes and Petrolisthes manimaculis (Anomura: Porcellanidae).</title>
        <authorList>
            <person name="Angst P."/>
        </authorList>
    </citation>
    <scope>NUCLEOTIDE SEQUENCE</scope>
    <source>
        <strain evidence="1">PB745_01</strain>
        <tissue evidence="1">Gill</tissue>
    </source>
</reference>
<accession>A0AAE1FUB8</accession>
<sequence>MLSVVVSTAAAPMHAKKRCRMPEDDDTSSSTLIDINLASEYAKSCTLGKLASSSSARDMFLHSKRQVNIRLSYLVVDAKSEYTKEEIMPDNVSGVIDKRITTLKAFGDAFSSAFKHELVVTKDTTIDNLKNVSKHLPIIEIKKENWKIRKGEEISFLLDGSTYGDKINELIDFTHVDTERWEDERVNALRLVAGNTIGVFYVRLGFTDVVYRPKNSRKFRNIVFRLEDTKVSFLGG</sequence>
<proteinExistence type="predicted"/>
<dbReference type="Proteomes" id="UP001286313">
    <property type="component" value="Unassembled WGS sequence"/>
</dbReference>
<keyword evidence="2" id="KW-1185">Reference proteome</keyword>
<protein>
    <submittedName>
        <fullName evidence="1">Uncharacterized protein</fullName>
    </submittedName>
</protein>
<gene>
    <name evidence="1" type="ORF">Pcinc_014764</name>
</gene>
<evidence type="ECO:0000313" key="1">
    <source>
        <dbReference type="EMBL" id="KAK3880783.1"/>
    </source>
</evidence>
<dbReference type="EMBL" id="JAWQEG010001291">
    <property type="protein sequence ID" value="KAK3880783.1"/>
    <property type="molecule type" value="Genomic_DNA"/>
</dbReference>
<name>A0AAE1FUB8_PETCI</name>
<dbReference type="AlphaFoldDB" id="A0AAE1FUB8"/>
<evidence type="ECO:0000313" key="2">
    <source>
        <dbReference type="Proteomes" id="UP001286313"/>
    </source>
</evidence>
<organism evidence="1 2">
    <name type="scientific">Petrolisthes cinctipes</name>
    <name type="common">Flat porcelain crab</name>
    <dbReference type="NCBI Taxonomy" id="88211"/>
    <lineage>
        <taxon>Eukaryota</taxon>
        <taxon>Metazoa</taxon>
        <taxon>Ecdysozoa</taxon>
        <taxon>Arthropoda</taxon>
        <taxon>Crustacea</taxon>
        <taxon>Multicrustacea</taxon>
        <taxon>Malacostraca</taxon>
        <taxon>Eumalacostraca</taxon>
        <taxon>Eucarida</taxon>
        <taxon>Decapoda</taxon>
        <taxon>Pleocyemata</taxon>
        <taxon>Anomura</taxon>
        <taxon>Galatheoidea</taxon>
        <taxon>Porcellanidae</taxon>
        <taxon>Petrolisthes</taxon>
    </lineage>
</organism>